<dbReference type="InterPro" id="IPR047115">
    <property type="entry name" value="ARSB"/>
</dbReference>
<gene>
    <name evidence="8" type="ORF">NE863_10365</name>
</gene>
<evidence type="ECO:0000256" key="4">
    <source>
        <dbReference type="ARBA" id="ARBA00022837"/>
    </source>
</evidence>
<organism evidence="8 9">
    <name type="scientific">Ensifer adhaerens</name>
    <name type="common">Sinorhizobium morelense</name>
    <dbReference type="NCBI Taxonomy" id="106592"/>
    <lineage>
        <taxon>Bacteria</taxon>
        <taxon>Pseudomonadati</taxon>
        <taxon>Pseudomonadota</taxon>
        <taxon>Alphaproteobacteria</taxon>
        <taxon>Hyphomicrobiales</taxon>
        <taxon>Rhizobiaceae</taxon>
        <taxon>Sinorhizobium/Ensifer group</taxon>
        <taxon>Ensifer</taxon>
    </lineage>
</organism>
<evidence type="ECO:0000313" key="8">
    <source>
        <dbReference type="EMBL" id="USJ21730.1"/>
    </source>
</evidence>
<dbReference type="PANTHER" id="PTHR10342:SF274">
    <property type="entry name" value="ARYLSULFATASE B"/>
    <property type="match status" value="1"/>
</dbReference>
<name>A0A9Q9D7Z4_ENSAD</name>
<dbReference type="CDD" id="cd16029">
    <property type="entry name" value="4-S"/>
    <property type="match status" value="1"/>
</dbReference>
<dbReference type="PANTHER" id="PTHR10342">
    <property type="entry name" value="ARYLSULFATASE"/>
    <property type="match status" value="1"/>
</dbReference>
<keyword evidence="2" id="KW-0479">Metal-binding</keyword>
<dbReference type="Gene3D" id="3.30.1120.10">
    <property type="match status" value="1"/>
</dbReference>
<keyword evidence="4" id="KW-0106">Calcium</keyword>
<evidence type="ECO:0000256" key="2">
    <source>
        <dbReference type="ARBA" id="ARBA00022723"/>
    </source>
</evidence>
<dbReference type="GO" id="GO:0008484">
    <property type="term" value="F:sulfuric ester hydrolase activity"/>
    <property type="evidence" value="ECO:0007669"/>
    <property type="project" value="InterPro"/>
</dbReference>
<keyword evidence="3" id="KW-0378">Hydrolase</keyword>
<reference evidence="8" key="1">
    <citation type="submission" date="2022-06" db="EMBL/GenBank/DDBJ databases">
        <title>Physiological and biochemical characterization and genomic elucidation of a strain of the genus Ensifer adhaerens M8 that combines arsenic oxidation and chromium reduction.</title>
        <authorList>
            <person name="Li X."/>
            <person name="Yu c."/>
        </authorList>
    </citation>
    <scope>NUCLEOTIDE SEQUENCE</scope>
    <source>
        <strain evidence="8">M8</strain>
    </source>
</reference>
<dbReference type="RefSeq" id="WP_090294199.1">
    <property type="nucleotide sequence ID" value="NZ_CP098807.1"/>
</dbReference>
<dbReference type="AlphaFoldDB" id="A0A9Q9D7Z4"/>
<feature type="compositionally biased region" description="Polar residues" evidence="6">
    <location>
        <begin position="1"/>
        <end position="10"/>
    </location>
</feature>
<dbReference type="InterPro" id="IPR017850">
    <property type="entry name" value="Alkaline_phosphatase_core_sf"/>
</dbReference>
<dbReference type="PROSITE" id="PS51318">
    <property type="entry name" value="TAT"/>
    <property type="match status" value="1"/>
</dbReference>
<dbReference type="GO" id="GO:0046872">
    <property type="term" value="F:metal ion binding"/>
    <property type="evidence" value="ECO:0007669"/>
    <property type="project" value="UniProtKB-KW"/>
</dbReference>
<protein>
    <submittedName>
        <fullName evidence="8">Arylsulfatase</fullName>
    </submittedName>
</protein>
<dbReference type="Pfam" id="PF00884">
    <property type="entry name" value="Sulfatase"/>
    <property type="match status" value="1"/>
</dbReference>
<dbReference type="SUPFAM" id="SSF53649">
    <property type="entry name" value="Alkaline phosphatase-like"/>
    <property type="match status" value="1"/>
</dbReference>
<dbReference type="PROSITE" id="PS00523">
    <property type="entry name" value="SULFATASE_1"/>
    <property type="match status" value="1"/>
</dbReference>
<dbReference type="InterPro" id="IPR024607">
    <property type="entry name" value="Sulfatase_CS"/>
</dbReference>
<sequence length="506" mass="54581">MSELQANNARANACGGKTAGADPEAGLTRRDILMSSAAIAVAAGLPASLAALAPNAAQAAGATAPNIVYIIADDLGWGDVGFRGSDISTPNLDRLAATGVTFDQFYTQPMCTPTRAAFLTGRYPLRYGLQTGVIPSSGSYGLALDEYLLSQVMKDAGYRTALVGKWHLGHAKPEYWPKQRGFDTFYGALVGEIDHFKHASHGVKDWYRGNRPLEETGFDNTLIGDEAARVVESHDPASPLFLYLAFTAPHTPFQAPDDYLERYKHIADKNRRAYAAMISVLDDGIGKLLASLEKRGMRDNTMIVFHSDNGGVTSSLFAGDSKVSGGLPADNGPYRDGKGTLYEGGTRVVALANWPKKIKPGKVAGMVHVVDMYPTLAAIVGATLDKNQPLDGINLWPSLSEGKPTPRTEVVYNVDPMGGAVRRDNWKLVWKATLPQKVELFDLGADPSEAHDVSADYADRVRDFQDWITSLAVEMDQPLLLMDAARLTFYAAPVVADPSTLFNIGD</sequence>
<proteinExistence type="inferred from homology"/>
<dbReference type="OrthoDB" id="9803751at2"/>
<evidence type="ECO:0000313" key="9">
    <source>
        <dbReference type="Proteomes" id="UP001055460"/>
    </source>
</evidence>
<feature type="region of interest" description="Disordered" evidence="6">
    <location>
        <begin position="1"/>
        <end position="20"/>
    </location>
</feature>
<comment type="similarity">
    <text evidence="1">Belongs to the sulfatase family.</text>
</comment>
<feature type="domain" description="Sulfatase N-terminal" evidence="7">
    <location>
        <begin position="65"/>
        <end position="381"/>
    </location>
</feature>
<accession>A0A9Q9D7Z4</accession>
<evidence type="ECO:0000256" key="3">
    <source>
        <dbReference type="ARBA" id="ARBA00022801"/>
    </source>
</evidence>
<dbReference type="InterPro" id="IPR000917">
    <property type="entry name" value="Sulfatase_N"/>
</dbReference>
<dbReference type="PROSITE" id="PS00149">
    <property type="entry name" value="SULFATASE_2"/>
    <property type="match status" value="1"/>
</dbReference>
<dbReference type="InterPro" id="IPR006311">
    <property type="entry name" value="TAT_signal"/>
</dbReference>
<evidence type="ECO:0000256" key="1">
    <source>
        <dbReference type="ARBA" id="ARBA00008779"/>
    </source>
</evidence>
<dbReference type="Proteomes" id="UP001055460">
    <property type="component" value="Chromosome"/>
</dbReference>
<evidence type="ECO:0000256" key="6">
    <source>
        <dbReference type="SAM" id="MobiDB-lite"/>
    </source>
</evidence>
<keyword evidence="5" id="KW-0325">Glycoprotein</keyword>
<evidence type="ECO:0000259" key="7">
    <source>
        <dbReference type="Pfam" id="PF00884"/>
    </source>
</evidence>
<evidence type="ECO:0000256" key="5">
    <source>
        <dbReference type="ARBA" id="ARBA00023180"/>
    </source>
</evidence>
<dbReference type="EMBL" id="CP098807">
    <property type="protein sequence ID" value="USJ21730.1"/>
    <property type="molecule type" value="Genomic_DNA"/>
</dbReference>
<dbReference type="Gene3D" id="3.40.720.10">
    <property type="entry name" value="Alkaline Phosphatase, subunit A"/>
    <property type="match status" value="1"/>
</dbReference>